<dbReference type="AlphaFoldDB" id="A0A7J7MEC1"/>
<evidence type="ECO:0000256" key="2">
    <source>
        <dbReference type="SAM" id="MobiDB-lite"/>
    </source>
</evidence>
<reference evidence="4 5" key="1">
    <citation type="journal article" date="2020" name="IScience">
        <title>Genome Sequencing of the Endangered Kingdonia uniflora (Circaeasteraceae, Ranunculales) Reveals Potential Mechanisms of Evolutionary Specialization.</title>
        <authorList>
            <person name="Sun Y."/>
            <person name="Deng T."/>
            <person name="Zhang A."/>
            <person name="Moore M.J."/>
            <person name="Landis J.B."/>
            <person name="Lin N."/>
            <person name="Zhang H."/>
            <person name="Zhang X."/>
            <person name="Huang J."/>
            <person name="Zhang X."/>
            <person name="Sun H."/>
            <person name="Wang H."/>
        </authorList>
    </citation>
    <scope>NUCLEOTIDE SEQUENCE [LARGE SCALE GENOMIC DNA]</scope>
    <source>
        <strain evidence="4">TB1705</strain>
        <tissue evidence="4">Leaf</tissue>
    </source>
</reference>
<dbReference type="GO" id="GO:0004523">
    <property type="term" value="F:RNA-DNA hybrid ribonuclease activity"/>
    <property type="evidence" value="ECO:0007669"/>
    <property type="project" value="InterPro"/>
</dbReference>
<dbReference type="SUPFAM" id="SSF53098">
    <property type="entry name" value="Ribonuclease H-like"/>
    <property type="match status" value="1"/>
</dbReference>
<proteinExistence type="predicted"/>
<feature type="compositionally biased region" description="Basic and acidic residues" evidence="2">
    <location>
        <begin position="215"/>
        <end position="231"/>
    </location>
</feature>
<organism evidence="4 5">
    <name type="scientific">Kingdonia uniflora</name>
    <dbReference type="NCBI Taxonomy" id="39325"/>
    <lineage>
        <taxon>Eukaryota</taxon>
        <taxon>Viridiplantae</taxon>
        <taxon>Streptophyta</taxon>
        <taxon>Embryophyta</taxon>
        <taxon>Tracheophyta</taxon>
        <taxon>Spermatophyta</taxon>
        <taxon>Magnoliopsida</taxon>
        <taxon>Ranunculales</taxon>
        <taxon>Circaeasteraceae</taxon>
        <taxon>Kingdonia</taxon>
    </lineage>
</organism>
<evidence type="ECO:0000313" key="5">
    <source>
        <dbReference type="Proteomes" id="UP000541444"/>
    </source>
</evidence>
<dbReference type="Pfam" id="PF13456">
    <property type="entry name" value="RVT_3"/>
    <property type="match status" value="1"/>
</dbReference>
<comment type="caution">
    <text evidence="4">The sequence shown here is derived from an EMBL/GenBank/DDBJ whole genome shotgun (WGS) entry which is preliminary data.</text>
</comment>
<sequence length="568" mass="62975">MSGGGHSVSLSFLLQTGLSNPCSRWPKAEALTFKTYGGSILALPFSTISGLQEIRYFMMKESYTGAMEAVQTQNLGMTTSYMAECSGILSAAISAEEKGWHNLNIISDSKAAVSAFNNNCMPWQMHSQWGYVKDRLNISLQHSWREANFNADTSANKACYLPDNIGAWEPHYNSSSVYEHLFTLGSVSLEAKKKFKVPRIISKRFELMEECSPSTKEHVSANERKEEHASEELTTINCSQGSLLELENLNDGSTPNDSMDDGIVTDESLDSPSGNLIQSEDARLLEQSTSKAVHSRSLTLNKEHQYKFVSEGVEGKTRLANRKVIVRSSYFQHKLVNEKNLENENEKLESDEDGTEGVICETTRKSALYPNSFLKSALKKRKFTPVERAKTEIVKVKHALANHPRNSMLILDVYLEVEANEEPPTQSVLSVSAVTVTSRSRGSLRDVLVLDMDLEVKAAPTVFNTFQLGDCFQSDNSPSDAEENKFGCNISHINNYSDIAEKSMERFVSVVSSFRCTSSGSRASGLRAPLKDVRNTLVGIRSPIPPKDLSKFSYGTNNRKTASVSLED</sequence>
<dbReference type="CDD" id="cd06222">
    <property type="entry name" value="RNase_H_like"/>
    <property type="match status" value="1"/>
</dbReference>
<feature type="region of interest" description="Disordered" evidence="2">
    <location>
        <begin position="247"/>
        <end position="275"/>
    </location>
</feature>
<dbReference type="Gene3D" id="3.30.420.10">
    <property type="entry name" value="Ribonuclease H-like superfamily/Ribonuclease H"/>
    <property type="match status" value="1"/>
</dbReference>
<evidence type="ECO:0000259" key="3">
    <source>
        <dbReference type="Pfam" id="PF13456"/>
    </source>
</evidence>
<protein>
    <recommendedName>
        <fullName evidence="3">RNase H type-1 domain-containing protein</fullName>
    </recommendedName>
</protein>
<dbReference type="Proteomes" id="UP000541444">
    <property type="component" value="Unassembled WGS sequence"/>
</dbReference>
<dbReference type="OrthoDB" id="1933950at2759"/>
<feature type="region of interest" description="Disordered" evidence="2">
    <location>
        <begin position="212"/>
        <end position="234"/>
    </location>
</feature>
<accession>A0A7J7MEC1</accession>
<feature type="compositionally biased region" description="Acidic residues" evidence="2">
    <location>
        <begin position="258"/>
        <end position="269"/>
    </location>
</feature>
<feature type="domain" description="RNase H type-1" evidence="3">
    <location>
        <begin position="68"/>
        <end position="158"/>
    </location>
</feature>
<dbReference type="EMBL" id="JACGCM010001586">
    <property type="protein sequence ID" value="KAF6153104.1"/>
    <property type="molecule type" value="Genomic_DNA"/>
</dbReference>
<dbReference type="InterPro" id="IPR044730">
    <property type="entry name" value="RNase_H-like_dom_plant"/>
</dbReference>
<gene>
    <name evidence="4" type="ORF">GIB67_034826</name>
</gene>
<dbReference type="InterPro" id="IPR036397">
    <property type="entry name" value="RNaseH_sf"/>
</dbReference>
<keyword evidence="1" id="KW-0175">Coiled coil</keyword>
<feature type="coiled-coil region" evidence="1">
    <location>
        <begin position="331"/>
        <end position="358"/>
    </location>
</feature>
<evidence type="ECO:0000313" key="4">
    <source>
        <dbReference type="EMBL" id="KAF6153104.1"/>
    </source>
</evidence>
<dbReference type="InterPro" id="IPR002156">
    <property type="entry name" value="RNaseH_domain"/>
</dbReference>
<dbReference type="GO" id="GO:0003676">
    <property type="term" value="F:nucleic acid binding"/>
    <property type="evidence" value="ECO:0007669"/>
    <property type="project" value="InterPro"/>
</dbReference>
<evidence type="ECO:0000256" key="1">
    <source>
        <dbReference type="SAM" id="Coils"/>
    </source>
</evidence>
<dbReference type="InterPro" id="IPR012337">
    <property type="entry name" value="RNaseH-like_sf"/>
</dbReference>
<name>A0A7J7MEC1_9MAGN</name>
<keyword evidence="5" id="KW-1185">Reference proteome</keyword>